<keyword evidence="2" id="KW-1133">Transmembrane helix</keyword>
<feature type="coiled-coil region" evidence="1">
    <location>
        <begin position="209"/>
        <end position="254"/>
    </location>
</feature>
<reference evidence="5" key="1">
    <citation type="submission" date="2021-01" db="EMBL/GenBank/DDBJ databases">
        <authorList>
            <person name="Corre E."/>
            <person name="Pelletier E."/>
            <person name="Niang G."/>
            <person name="Scheremetjew M."/>
            <person name="Finn R."/>
            <person name="Kale V."/>
            <person name="Holt S."/>
            <person name="Cochrane G."/>
            <person name="Meng A."/>
            <person name="Brown T."/>
            <person name="Cohen L."/>
        </authorList>
    </citation>
    <scope>NUCLEOTIDE SEQUENCE</scope>
    <source>
        <strain evidence="5">CCMP1452</strain>
    </source>
</reference>
<proteinExistence type="predicted"/>
<evidence type="ECO:0000256" key="2">
    <source>
        <dbReference type="SAM" id="Phobius"/>
    </source>
</evidence>
<dbReference type="EMBL" id="HBHI01007358">
    <property type="protein sequence ID" value="CAD9660424.1"/>
    <property type="molecule type" value="Transcribed_RNA"/>
</dbReference>
<name>A0A6U0QND9_9STRA</name>
<evidence type="ECO:0000313" key="4">
    <source>
        <dbReference type="EMBL" id="CAD9660424.1"/>
    </source>
</evidence>
<keyword evidence="2" id="KW-0812">Transmembrane</keyword>
<organism evidence="5">
    <name type="scientific">Eucampia antarctica</name>
    <dbReference type="NCBI Taxonomy" id="49252"/>
    <lineage>
        <taxon>Eukaryota</taxon>
        <taxon>Sar</taxon>
        <taxon>Stramenopiles</taxon>
        <taxon>Ochrophyta</taxon>
        <taxon>Bacillariophyta</taxon>
        <taxon>Mediophyceae</taxon>
        <taxon>Biddulphiophycidae</taxon>
        <taxon>Hemiaulales</taxon>
        <taxon>Hemiaulaceae</taxon>
        <taxon>Eucampia</taxon>
    </lineage>
</organism>
<keyword evidence="1" id="KW-0175">Coiled coil</keyword>
<evidence type="ECO:0000313" key="5">
    <source>
        <dbReference type="EMBL" id="CAD9660426.1"/>
    </source>
</evidence>
<sequence>MVQHSLANAFDRERNVIGKTRKKYVYSCGCGSLLIVAIILISVSLKKLTSTELGVEYDTWTKQLDDAATQGGLHNGPPGFRFIKFPSTQITAEARDTCVSRDGLRVNFQVSYQYLMPEVWIVAAVKKYRDFSKWGTIVEAAGISAIQHSCSAFNITSFQTLRNLIQIAMYDELKLKLEGTEGTTIENHDGVYALAIALQLKNVDLPSEYKAAITDKQSAKEDIALAKNQRNQELTKANTKLLAAQEEKKKILDKAANDANVTLTEADLIAQQTTFAFAAERATIEQAIENFNLDTEGVLSYLANQLYAKAPTLRATIREPAKISRKDEL</sequence>
<dbReference type="InterPro" id="IPR001107">
    <property type="entry name" value="Band_7"/>
</dbReference>
<keyword evidence="2" id="KW-0472">Membrane</keyword>
<dbReference type="EMBL" id="HBHI01007360">
    <property type="protein sequence ID" value="CAD9660426.1"/>
    <property type="molecule type" value="Transcribed_RNA"/>
</dbReference>
<dbReference type="AlphaFoldDB" id="A0A6U0QND9"/>
<feature type="transmembrane region" description="Helical" evidence="2">
    <location>
        <begin position="24"/>
        <end position="45"/>
    </location>
</feature>
<gene>
    <name evidence="4" type="ORF">EANT1437_LOCUS3755</name>
    <name evidence="5" type="ORF">EANT1437_LOCUS3756</name>
</gene>
<protein>
    <recommendedName>
        <fullName evidence="3">Band 7 domain-containing protein</fullName>
    </recommendedName>
</protein>
<feature type="domain" description="Band 7" evidence="3">
    <location>
        <begin position="69"/>
        <end position="228"/>
    </location>
</feature>
<accession>A0A6U0QND9</accession>
<dbReference type="Pfam" id="PF01145">
    <property type="entry name" value="Band_7"/>
    <property type="match status" value="1"/>
</dbReference>
<evidence type="ECO:0000259" key="3">
    <source>
        <dbReference type="Pfam" id="PF01145"/>
    </source>
</evidence>
<evidence type="ECO:0000256" key="1">
    <source>
        <dbReference type="SAM" id="Coils"/>
    </source>
</evidence>